<reference evidence="2 3" key="1">
    <citation type="journal article" date="2019" name="Int. J. Syst. Evol. Microbiol.">
        <title>Photorhabdus khanii subsp. guanajuatensis subsp. nov., isolated from Heterorhabditis atacamensis, and Photorhabdus luminescens subsp. mexicana subsp. nov., isolated from Heterorhabditis mexicana entomopathogenic nematodes.</title>
        <authorList>
            <person name="Machado R.A.R."/>
            <person name="Bruno P."/>
            <person name="Arce C.C.M."/>
            <person name="Liechti N."/>
            <person name="Kohler A."/>
            <person name="Bernal J."/>
            <person name="Bruggmann R."/>
            <person name="Turlings T.C.J."/>
        </authorList>
    </citation>
    <scope>NUCLEOTIDE SEQUENCE [LARGE SCALE GENOMIC DNA]</scope>
    <source>
        <strain evidence="2 3">MEX20-17</strain>
    </source>
</reference>
<evidence type="ECO:0000256" key="1">
    <source>
        <dbReference type="SAM" id="Phobius"/>
    </source>
</evidence>
<feature type="transmembrane region" description="Helical" evidence="1">
    <location>
        <begin position="39"/>
        <end position="68"/>
    </location>
</feature>
<protein>
    <submittedName>
        <fullName evidence="2">Uncharacterized protein</fullName>
    </submittedName>
</protein>
<accession>A0A4R4IN78</accession>
<keyword evidence="1" id="KW-0472">Membrane</keyword>
<dbReference type="AlphaFoldDB" id="A0A4R4IN78"/>
<sequence length="81" mass="9929">HNVLTVVFIPFNICFLLSLIIIGYCILRLTNTNHIHFLSLLTLFFYFFPFFLFSFFPFFLFSFFPFFLNYHIVYNKIYQQS</sequence>
<comment type="caution">
    <text evidence="2">The sequence shown here is derived from an EMBL/GenBank/DDBJ whole genome shotgun (WGS) entry which is preliminary data.</text>
</comment>
<proteinExistence type="predicted"/>
<keyword evidence="1" id="KW-1133">Transmembrane helix</keyword>
<evidence type="ECO:0000313" key="3">
    <source>
        <dbReference type="Proteomes" id="UP000295598"/>
    </source>
</evidence>
<feature type="non-terminal residue" evidence="2">
    <location>
        <position position="1"/>
    </location>
</feature>
<name>A0A4R4IN78_9GAMM</name>
<evidence type="ECO:0000313" key="2">
    <source>
        <dbReference type="EMBL" id="TDB42030.1"/>
    </source>
</evidence>
<keyword evidence="1" id="KW-0812">Transmembrane</keyword>
<organism evidence="2 3">
    <name type="scientific">Photorhabdus khanii subsp. guanajuatensis</name>
    <dbReference type="NCBI Taxonomy" id="2100166"/>
    <lineage>
        <taxon>Bacteria</taxon>
        <taxon>Pseudomonadati</taxon>
        <taxon>Pseudomonadota</taxon>
        <taxon>Gammaproteobacteria</taxon>
        <taxon>Enterobacterales</taxon>
        <taxon>Morganellaceae</taxon>
        <taxon>Photorhabdus</taxon>
    </lineage>
</organism>
<dbReference type="Proteomes" id="UP000295598">
    <property type="component" value="Unassembled WGS sequence"/>
</dbReference>
<dbReference type="EMBL" id="PUJY01000125">
    <property type="protein sequence ID" value="TDB42030.1"/>
    <property type="molecule type" value="Genomic_DNA"/>
</dbReference>
<feature type="transmembrane region" description="Helical" evidence="1">
    <location>
        <begin position="6"/>
        <end position="27"/>
    </location>
</feature>
<gene>
    <name evidence="2" type="ORF">C5467_24255</name>
</gene>